<evidence type="ECO:0000313" key="3">
    <source>
        <dbReference type="Proteomes" id="UP000325395"/>
    </source>
</evidence>
<sequence>MYDDVSSMGSRCMVVRPLVSPFLSFPFSFLSFLLCFALLNSLLLFNQDFKNNH</sequence>
<accession>A0ABQ6WVC6</accession>
<reference evidence="2 3" key="1">
    <citation type="submission" date="2019-04" db="EMBL/GenBank/DDBJ databases">
        <authorList>
            <consortium name="DOE Joint Genome Institute"/>
            <person name="Mondo S."/>
            <person name="Kjaerbolling I."/>
            <person name="Vesth T."/>
            <person name="Frisvad J.C."/>
            <person name="Nybo J.L."/>
            <person name="Theobald S."/>
            <person name="Kildgaard S."/>
            <person name="Isbrandt T."/>
            <person name="Kuo A."/>
            <person name="Sato A."/>
            <person name="Lyhne E.K."/>
            <person name="Kogle M.E."/>
            <person name="Wiebenga A."/>
            <person name="Kun R.S."/>
            <person name="Lubbers R.J."/>
            <person name="Makela M.R."/>
            <person name="Barry K."/>
            <person name="Chovatia M."/>
            <person name="Clum A."/>
            <person name="Daum C."/>
            <person name="Haridas S."/>
            <person name="He G."/>
            <person name="LaButti K."/>
            <person name="Lipzen A."/>
            <person name="Riley R."/>
            <person name="Salamov A."/>
            <person name="Simmons B.A."/>
            <person name="Magnuson J.K."/>
            <person name="Henrissat B."/>
            <person name="Mortensen U.H."/>
            <person name="Larsen T.O."/>
            <person name="Devries R.P."/>
            <person name="Grigoriev I.V."/>
            <person name="Machida M."/>
            <person name="Baker S.E."/>
            <person name="Andersen M.R."/>
            <person name="Cantor M.N."/>
            <person name="Hua S.X."/>
        </authorList>
    </citation>
    <scope>NUCLEOTIDE SEQUENCE [LARGE SCALE GENOMIC DNA]</scope>
    <source>
        <strain evidence="2 3">CBS 117616</strain>
    </source>
</reference>
<feature type="transmembrane region" description="Helical" evidence="1">
    <location>
        <begin position="23"/>
        <end position="45"/>
    </location>
</feature>
<protein>
    <submittedName>
        <fullName evidence="2">Uncharacterized protein</fullName>
    </submittedName>
</protein>
<dbReference type="EMBL" id="ML735708">
    <property type="protein sequence ID" value="KAE8420528.1"/>
    <property type="molecule type" value="Genomic_DNA"/>
</dbReference>
<keyword evidence="1" id="KW-1133">Transmembrane helix</keyword>
<gene>
    <name evidence="2" type="ORF">BDV36DRAFT_249554</name>
</gene>
<evidence type="ECO:0000313" key="2">
    <source>
        <dbReference type="EMBL" id="KAE8420528.1"/>
    </source>
</evidence>
<organism evidence="2 3">
    <name type="scientific">Aspergillus pseudocaelatus</name>
    <dbReference type="NCBI Taxonomy" id="1825620"/>
    <lineage>
        <taxon>Eukaryota</taxon>
        <taxon>Fungi</taxon>
        <taxon>Dikarya</taxon>
        <taxon>Ascomycota</taxon>
        <taxon>Pezizomycotina</taxon>
        <taxon>Eurotiomycetes</taxon>
        <taxon>Eurotiomycetidae</taxon>
        <taxon>Eurotiales</taxon>
        <taxon>Aspergillaceae</taxon>
        <taxon>Aspergillus</taxon>
        <taxon>Aspergillus subgen. Circumdati</taxon>
    </lineage>
</organism>
<name>A0ABQ6WVC6_9EURO</name>
<evidence type="ECO:0000256" key="1">
    <source>
        <dbReference type="SAM" id="Phobius"/>
    </source>
</evidence>
<keyword evidence="3" id="KW-1185">Reference proteome</keyword>
<keyword evidence="1" id="KW-0472">Membrane</keyword>
<proteinExistence type="predicted"/>
<dbReference type="Proteomes" id="UP000325395">
    <property type="component" value="Unassembled WGS sequence"/>
</dbReference>
<keyword evidence="1" id="KW-0812">Transmembrane</keyword>